<name>A0A8X6MGR5_9ARAC</name>
<gene>
    <name evidence="2" type="ORF">TNIN_272671</name>
</gene>
<organism evidence="2 3">
    <name type="scientific">Trichonephila inaurata madagascariensis</name>
    <dbReference type="NCBI Taxonomy" id="2747483"/>
    <lineage>
        <taxon>Eukaryota</taxon>
        <taxon>Metazoa</taxon>
        <taxon>Ecdysozoa</taxon>
        <taxon>Arthropoda</taxon>
        <taxon>Chelicerata</taxon>
        <taxon>Arachnida</taxon>
        <taxon>Araneae</taxon>
        <taxon>Araneomorphae</taxon>
        <taxon>Entelegynae</taxon>
        <taxon>Araneoidea</taxon>
        <taxon>Nephilidae</taxon>
        <taxon>Trichonephila</taxon>
        <taxon>Trichonephila inaurata</taxon>
    </lineage>
</organism>
<dbReference type="EMBL" id="BMAV01026583">
    <property type="protein sequence ID" value="GFS51739.1"/>
    <property type="molecule type" value="Genomic_DNA"/>
</dbReference>
<sequence>MDFPEDGDIFSSVGDRADHPEADSKRDTRPGGAGSESAKNSSSRKVADLLNLPLKEKANLAEVRIPKTSREATRTPEKADWESAMDKEMQVMYNCKVWNLVEPPKEAKVLGCTSNRKDKHGGGLAFLIRDLTYQSIDIDCANDSDLEIQGIKICVGEGKS</sequence>
<dbReference type="Proteomes" id="UP000886998">
    <property type="component" value="Unassembled WGS sequence"/>
</dbReference>
<feature type="region of interest" description="Disordered" evidence="1">
    <location>
        <begin position="1"/>
        <end position="46"/>
    </location>
</feature>
<feature type="compositionally biased region" description="Basic and acidic residues" evidence="1">
    <location>
        <begin position="15"/>
        <end position="29"/>
    </location>
</feature>
<protein>
    <submittedName>
        <fullName evidence="2">Uncharacterized protein</fullName>
    </submittedName>
</protein>
<evidence type="ECO:0000313" key="2">
    <source>
        <dbReference type="EMBL" id="GFS51739.1"/>
    </source>
</evidence>
<dbReference type="OrthoDB" id="8069008at2759"/>
<reference evidence="2" key="1">
    <citation type="submission" date="2020-08" db="EMBL/GenBank/DDBJ databases">
        <title>Multicomponent nature underlies the extraordinary mechanical properties of spider dragline silk.</title>
        <authorList>
            <person name="Kono N."/>
            <person name="Nakamura H."/>
            <person name="Mori M."/>
            <person name="Yoshida Y."/>
            <person name="Ohtoshi R."/>
            <person name="Malay A.D."/>
            <person name="Moran D.A.P."/>
            <person name="Tomita M."/>
            <person name="Numata K."/>
            <person name="Arakawa K."/>
        </authorList>
    </citation>
    <scope>NUCLEOTIDE SEQUENCE</scope>
</reference>
<evidence type="ECO:0000313" key="3">
    <source>
        <dbReference type="Proteomes" id="UP000886998"/>
    </source>
</evidence>
<keyword evidence="3" id="KW-1185">Reference proteome</keyword>
<dbReference type="AlphaFoldDB" id="A0A8X6MGR5"/>
<proteinExistence type="predicted"/>
<evidence type="ECO:0000256" key="1">
    <source>
        <dbReference type="SAM" id="MobiDB-lite"/>
    </source>
</evidence>
<comment type="caution">
    <text evidence="2">The sequence shown here is derived from an EMBL/GenBank/DDBJ whole genome shotgun (WGS) entry which is preliminary data.</text>
</comment>
<accession>A0A8X6MGR5</accession>